<keyword evidence="3" id="KW-1185">Reference proteome</keyword>
<evidence type="ECO:0000256" key="1">
    <source>
        <dbReference type="SAM" id="MobiDB-lite"/>
    </source>
</evidence>
<feature type="region of interest" description="Disordered" evidence="1">
    <location>
        <begin position="35"/>
        <end position="65"/>
    </location>
</feature>
<feature type="region of interest" description="Disordered" evidence="1">
    <location>
        <begin position="1"/>
        <end position="22"/>
    </location>
</feature>
<evidence type="ECO:0000313" key="3">
    <source>
        <dbReference type="Proteomes" id="UP000886595"/>
    </source>
</evidence>
<dbReference type="OrthoDB" id="1695362at2759"/>
<dbReference type="InterPro" id="IPR030676">
    <property type="entry name" value="CitT-rel"/>
</dbReference>
<protein>
    <submittedName>
        <fullName evidence="2">Uncharacterized protein</fullName>
    </submittedName>
</protein>
<accession>A0A8X7S924</accession>
<gene>
    <name evidence="2" type="ORF">Bca52824_030801</name>
</gene>
<reference evidence="2 3" key="1">
    <citation type="submission" date="2020-02" db="EMBL/GenBank/DDBJ databases">
        <authorList>
            <person name="Ma Q."/>
            <person name="Huang Y."/>
            <person name="Song X."/>
            <person name="Pei D."/>
        </authorList>
    </citation>
    <scope>NUCLEOTIDE SEQUENCE [LARGE SCALE GENOMIC DNA]</scope>
    <source>
        <strain evidence="2">Sxm20200214</strain>
        <tissue evidence="2">Leaf</tissue>
    </source>
</reference>
<dbReference type="PANTHER" id="PTHR42826">
    <property type="entry name" value="DICARBOXYLATE TRANSPORTER 2.1, CHLOROPLASTIC"/>
    <property type="match status" value="1"/>
</dbReference>
<comment type="caution">
    <text evidence="2">The sequence shown here is derived from an EMBL/GenBank/DDBJ whole genome shotgun (WGS) entry which is preliminary data.</text>
</comment>
<name>A0A8X7S924_BRACI</name>
<organism evidence="2 3">
    <name type="scientific">Brassica carinata</name>
    <name type="common">Ethiopian mustard</name>
    <name type="synonym">Abyssinian cabbage</name>
    <dbReference type="NCBI Taxonomy" id="52824"/>
    <lineage>
        <taxon>Eukaryota</taxon>
        <taxon>Viridiplantae</taxon>
        <taxon>Streptophyta</taxon>
        <taxon>Embryophyta</taxon>
        <taxon>Tracheophyta</taxon>
        <taxon>Spermatophyta</taxon>
        <taxon>Magnoliopsida</taxon>
        <taxon>eudicotyledons</taxon>
        <taxon>Gunneridae</taxon>
        <taxon>Pentapetalae</taxon>
        <taxon>rosids</taxon>
        <taxon>malvids</taxon>
        <taxon>Brassicales</taxon>
        <taxon>Brassicaceae</taxon>
        <taxon>Brassiceae</taxon>
        <taxon>Brassica</taxon>
    </lineage>
</organism>
<dbReference type="Proteomes" id="UP000886595">
    <property type="component" value="Unassembled WGS sequence"/>
</dbReference>
<sequence>MLSLEKQEPESSSSEEAQAVTPWVVSGNVDRRRRKIEEMEDGITEVEDENKSNEEGEDKDDECTGNSSALFLTAAAQNLLCLKLAEELGVVIANPWVSWLKASLPAIISLLLTEEDNVV</sequence>
<feature type="compositionally biased region" description="Acidic residues" evidence="1">
    <location>
        <begin position="38"/>
        <end position="48"/>
    </location>
</feature>
<dbReference type="EMBL" id="JAAMPC010000007">
    <property type="protein sequence ID" value="KAG2302150.1"/>
    <property type="molecule type" value="Genomic_DNA"/>
</dbReference>
<evidence type="ECO:0000313" key="2">
    <source>
        <dbReference type="EMBL" id="KAG2302150.1"/>
    </source>
</evidence>
<dbReference type="AlphaFoldDB" id="A0A8X7S924"/>
<proteinExistence type="predicted"/>